<evidence type="ECO:0000313" key="2">
    <source>
        <dbReference type="Proteomes" id="UP000218102"/>
    </source>
</evidence>
<dbReference type="RefSeq" id="WP_023383757.1">
    <property type="nucleotide sequence ID" value="NZ_NTME01000022.1"/>
</dbReference>
<reference evidence="1 2" key="1">
    <citation type="submission" date="2017-09" db="EMBL/GenBank/DDBJ databases">
        <authorList>
            <person name="Ehlers B."/>
            <person name="Leendertz F.H."/>
        </authorList>
    </citation>
    <scope>NUCLEOTIDE SEQUENCE [LARGE SCALE GENOMIC DNA]</scope>
    <source>
        <strain evidence="1 2">DJ-1</strain>
    </source>
</reference>
<name>A0A2A3M167_PSEDL</name>
<protein>
    <submittedName>
        <fullName evidence="1">Uncharacterized protein</fullName>
    </submittedName>
</protein>
<proteinExistence type="predicted"/>
<dbReference type="Proteomes" id="UP000218102">
    <property type="component" value="Unassembled WGS sequence"/>
</dbReference>
<gene>
    <name evidence="1" type="ORF">CMV24_19590</name>
</gene>
<dbReference type="AlphaFoldDB" id="A0A2A3M167"/>
<accession>A0A2A3M167</accession>
<evidence type="ECO:0000313" key="1">
    <source>
        <dbReference type="EMBL" id="PBJ93880.1"/>
    </source>
</evidence>
<organism evidence="1 2">
    <name type="scientific">Pseudomonas plecoglossicida</name>
    <dbReference type="NCBI Taxonomy" id="70775"/>
    <lineage>
        <taxon>Bacteria</taxon>
        <taxon>Pseudomonadati</taxon>
        <taxon>Pseudomonadota</taxon>
        <taxon>Gammaproteobacteria</taxon>
        <taxon>Pseudomonadales</taxon>
        <taxon>Pseudomonadaceae</taxon>
        <taxon>Pseudomonas</taxon>
    </lineage>
</organism>
<dbReference type="EMBL" id="NTME01000022">
    <property type="protein sequence ID" value="PBJ93880.1"/>
    <property type="molecule type" value="Genomic_DNA"/>
</dbReference>
<comment type="caution">
    <text evidence="1">The sequence shown here is derived from an EMBL/GenBank/DDBJ whole genome shotgun (WGS) entry which is preliminary data.</text>
</comment>
<sequence>MTDQVMHIFAPDQSKITPFITKVEMLLGGIPQVMFPDGTLQFADQDQRPVILFSPRLPEPELEEFCRLNIKMYEQHYQQHKEAIDNFETRPITQFW</sequence>